<protein>
    <submittedName>
        <fullName evidence="2">Uncharacterized protein</fullName>
    </submittedName>
</protein>
<gene>
    <name evidence="2" type="ORF">SAMN05216362_104151</name>
</gene>
<keyword evidence="1" id="KW-0812">Transmembrane</keyword>
<feature type="transmembrane region" description="Helical" evidence="1">
    <location>
        <begin position="100"/>
        <end position="118"/>
    </location>
</feature>
<keyword evidence="3" id="KW-1185">Reference proteome</keyword>
<evidence type="ECO:0000313" key="2">
    <source>
        <dbReference type="EMBL" id="SEP94812.1"/>
    </source>
</evidence>
<dbReference type="AlphaFoldDB" id="A0A1H9C116"/>
<sequence>MNQKTVARGIEEYKYRRGAFKFVLFESALIAGLLTWTAVYFLPFFTYRFDVAIVPFIMIFAIILFVNKSNFSQYLSIVLSCIWGLIGFLFGFIIGSPSVLFGFIIGILGFILFYNVTIKLRIKGYEH</sequence>
<accession>A0A1H9C116</accession>
<evidence type="ECO:0000313" key="3">
    <source>
        <dbReference type="Proteomes" id="UP000199427"/>
    </source>
</evidence>
<keyword evidence="1" id="KW-0472">Membrane</keyword>
<dbReference type="EMBL" id="FOES01000004">
    <property type="protein sequence ID" value="SEP94812.1"/>
    <property type="molecule type" value="Genomic_DNA"/>
</dbReference>
<feature type="transmembrane region" description="Helical" evidence="1">
    <location>
        <begin position="20"/>
        <end position="41"/>
    </location>
</feature>
<feature type="transmembrane region" description="Helical" evidence="1">
    <location>
        <begin position="74"/>
        <end position="94"/>
    </location>
</feature>
<organism evidence="2 3">
    <name type="scientific">Piscibacillus halophilus</name>
    <dbReference type="NCBI Taxonomy" id="571933"/>
    <lineage>
        <taxon>Bacteria</taxon>
        <taxon>Bacillati</taxon>
        <taxon>Bacillota</taxon>
        <taxon>Bacilli</taxon>
        <taxon>Bacillales</taxon>
        <taxon>Bacillaceae</taxon>
        <taxon>Piscibacillus</taxon>
    </lineage>
</organism>
<keyword evidence="1" id="KW-1133">Transmembrane helix</keyword>
<reference evidence="2 3" key="1">
    <citation type="submission" date="2016-10" db="EMBL/GenBank/DDBJ databases">
        <authorList>
            <person name="de Groot N.N."/>
        </authorList>
    </citation>
    <scope>NUCLEOTIDE SEQUENCE [LARGE SCALE GENOMIC DNA]</scope>
    <source>
        <strain evidence="2 3">DSM 21633</strain>
    </source>
</reference>
<evidence type="ECO:0000256" key="1">
    <source>
        <dbReference type="SAM" id="Phobius"/>
    </source>
</evidence>
<dbReference type="RefSeq" id="WP_091772732.1">
    <property type="nucleotide sequence ID" value="NZ_FOES01000004.1"/>
</dbReference>
<proteinExistence type="predicted"/>
<name>A0A1H9C116_9BACI</name>
<dbReference type="Proteomes" id="UP000199427">
    <property type="component" value="Unassembled WGS sequence"/>
</dbReference>
<feature type="transmembrane region" description="Helical" evidence="1">
    <location>
        <begin position="47"/>
        <end position="67"/>
    </location>
</feature>